<dbReference type="SMART" id="SM00450">
    <property type="entry name" value="RHOD"/>
    <property type="match status" value="1"/>
</dbReference>
<evidence type="ECO:0000313" key="3">
    <source>
        <dbReference type="EMBL" id="MDI3235435.1"/>
    </source>
</evidence>
<dbReference type="InterPro" id="IPR001763">
    <property type="entry name" value="Rhodanese-like_dom"/>
</dbReference>
<dbReference type="PANTHER" id="PTHR43031">
    <property type="entry name" value="FAD-DEPENDENT OXIDOREDUCTASE"/>
    <property type="match status" value="1"/>
</dbReference>
<dbReference type="InterPro" id="IPR050229">
    <property type="entry name" value="GlpE_sulfurtransferase"/>
</dbReference>
<organism evidence="3 4">
    <name type="scientific">Exiguobacterium antarcticum</name>
    <dbReference type="NCBI Taxonomy" id="132920"/>
    <lineage>
        <taxon>Bacteria</taxon>
        <taxon>Bacillati</taxon>
        <taxon>Bacillota</taxon>
        <taxon>Bacilli</taxon>
        <taxon>Bacillales</taxon>
        <taxon>Bacillales Family XII. Incertae Sedis</taxon>
        <taxon>Exiguobacterium</taxon>
    </lineage>
</organism>
<dbReference type="InterPro" id="IPR036873">
    <property type="entry name" value="Rhodanese-like_dom_sf"/>
</dbReference>
<feature type="domain" description="Rhodanese" evidence="2">
    <location>
        <begin position="42"/>
        <end position="122"/>
    </location>
</feature>
<dbReference type="EMBL" id="JASBQV010000015">
    <property type="protein sequence ID" value="MDI3235435.1"/>
    <property type="molecule type" value="Genomic_DNA"/>
</dbReference>
<gene>
    <name evidence="3" type="ORF">QK289_10480</name>
</gene>
<dbReference type="Proteomes" id="UP001243286">
    <property type="component" value="Unassembled WGS sequence"/>
</dbReference>
<sequence>MIQMDILTIIFLIIVAFLAYRMFAPTKGVNKWSTSDLKQHLGDRNRFYLDVRTPGEFKGNHIKGFKNIPLQVLPTQLDKIPKDKEVIVICQSGMRSKQAVKQLKKAGYAQVTEVSGGMNAWS</sequence>
<feature type="transmembrane region" description="Helical" evidence="1">
    <location>
        <begin position="6"/>
        <end position="23"/>
    </location>
</feature>
<dbReference type="CDD" id="cd00158">
    <property type="entry name" value="RHOD"/>
    <property type="match status" value="1"/>
</dbReference>
<keyword evidence="1" id="KW-0472">Membrane</keyword>
<keyword evidence="1" id="KW-1133">Transmembrane helix</keyword>
<protein>
    <submittedName>
        <fullName evidence="3">Rhodanese-like domain-containing protein</fullName>
    </submittedName>
</protein>
<dbReference type="Gene3D" id="3.40.250.10">
    <property type="entry name" value="Rhodanese-like domain"/>
    <property type="match status" value="1"/>
</dbReference>
<accession>A0ABT6R3N3</accession>
<dbReference type="PROSITE" id="PS50206">
    <property type="entry name" value="RHODANESE_3"/>
    <property type="match status" value="1"/>
</dbReference>
<reference evidence="3 4" key="1">
    <citation type="submission" date="2023-04" db="EMBL/GenBank/DDBJ databases">
        <title>Antarctic isolates genomes.</title>
        <authorList>
            <person name="Dimov S.G."/>
        </authorList>
    </citation>
    <scope>NUCLEOTIDE SEQUENCE [LARGE SCALE GENOMIC DNA]</scope>
    <source>
        <strain evidence="3 4">AL19</strain>
    </source>
</reference>
<comment type="caution">
    <text evidence="3">The sequence shown here is derived from an EMBL/GenBank/DDBJ whole genome shotgun (WGS) entry which is preliminary data.</text>
</comment>
<evidence type="ECO:0000313" key="4">
    <source>
        <dbReference type="Proteomes" id="UP001243286"/>
    </source>
</evidence>
<evidence type="ECO:0000259" key="2">
    <source>
        <dbReference type="PROSITE" id="PS50206"/>
    </source>
</evidence>
<keyword evidence="4" id="KW-1185">Reference proteome</keyword>
<dbReference type="Pfam" id="PF00581">
    <property type="entry name" value="Rhodanese"/>
    <property type="match status" value="1"/>
</dbReference>
<proteinExistence type="predicted"/>
<name>A0ABT6R3N3_9BACL</name>
<evidence type="ECO:0000256" key="1">
    <source>
        <dbReference type="SAM" id="Phobius"/>
    </source>
</evidence>
<dbReference type="PANTHER" id="PTHR43031:SF17">
    <property type="entry name" value="SULFURTRANSFERASE YTWF-RELATED"/>
    <property type="match status" value="1"/>
</dbReference>
<dbReference type="SUPFAM" id="SSF52821">
    <property type="entry name" value="Rhodanese/Cell cycle control phosphatase"/>
    <property type="match status" value="1"/>
</dbReference>
<keyword evidence="1" id="KW-0812">Transmembrane</keyword>